<feature type="region of interest" description="Disordered" evidence="1">
    <location>
        <begin position="219"/>
        <end position="280"/>
    </location>
</feature>
<dbReference type="EMBL" id="CP010904">
    <property type="protein sequence ID" value="AKJ64996.1"/>
    <property type="molecule type" value="Genomic_DNA"/>
</dbReference>
<keyword evidence="4" id="KW-0326">Glycosidase</keyword>
<feature type="compositionally biased region" description="Low complexity" evidence="1">
    <location>
        <begin position="71"/>
        <end position="80"/>
    </location>
</feature>
<dbReference type="EC" id="3.2.1.17" evidence="4"/>
<dbReference type="SMART" id="SM00257">
    <property type="entry name" value="LysM"/>
    <property type="match status" value="3"/>
</dbReference>
<accession>A0A0G3EEV3</accession>
<keyword evidence="5" id="KW-1185">Reference proteome</keyword>
<dbReference type="GO" id="GO:0003796">
    <property type="term" value="F:lysozyme activity"/>
    <property type="evidence" value="ECO:0007669"/>
    <property type="project" value="UniProtKB-EC"/>
</dbReference>
<dbReference type="CDD" id="cd00118">
    <property type="entry name" value="LysM"/>
    <property type="match status" value="3"/>
</dbReference>
<proteinExistence type="predicted"/>
<dbReference type="STRING" id="1307763.L21SP4_01758"/>
<dbReference type="AlphaFoldDB" id="A0A0G3EEV3"/>
<dbReference type="InterPro" id="IPR018392">
    <property type="entry name" value="LysM"/>
</dbReference>
<feature type="domain" description="LysM" evidence="3">
    <location>
        <begin position="280"/>
        <end position="324"/>
    </location>
</feature>
<reference evidence="4 5" key="2">
    <citation type="journal article" date="2016" name="ISME J.">
        <title>Characterization of the first cultured representative of Verrucomicrobia subdivision 5 indicates the proposal of a novel phylum.</title>
        <authorList>
            <person name="Spring S."/>
            <person name="Bunk B."/>
            <person name="Sproer C."/>
            <person name="Schumann P."/>
            <person name="Rohde M."/>
            <person name="Tindall B.J."/>
            <person name="Klenk H.P."/>
        </authorList>
    </citation>
    <scope>NUCLEOTIDE SEQUENCE [LARGE SCALE GENOMIC DNA]</scope>
    <source>
        <strain evidence="4 5">L21-Fru-AB</strain>
    </source>
</reference>
<evidence type="ECO:0000256" key="1">
    <source>
        <dbReference type="SAM" id="MobiDB-lite"/>
    </source>
</evidence>
<dbReference type="PROSITE" id="PS51782">
    <property type="entry name" value="LYSM"/>
    <property type="match status" value="3"/>
</dbReference>
<dbReference type="Gene3D" id="3.10.350.10">
    <property type="entry name" value="LysM domain"/>
    <property type="match status" value="3"/>
</dbReference>
<dbReference type="Proteomes" id="UP000035268">
    <property type="component" value="Chromosome"/>
</dbReference>
<dbReference type="InterPro" id="IPR036779">
    <property type="entry name" value="LysM_dom_sf"/>
</dbReference>
<feature type="region of interest" description="Disordered" evidence="1">
    <location>
        <begin position="59"/>
        <end position="80"/>
    </location>
</feature>
<evidence type="ECO:0000313" key="5">
    <source>
        <dbReference type="Proteomes" id="UP000035268"/>
    </source>
</evidence>
<feature type="compositionally biased region" description="Basic and acidic residues" evidence="1">
    <location>
        <begin position="232"/>
        <end position="245"/>
    </location>
</feature>
<reference evidence="5" key="1">
    <citation type="submission" date="2015-02" db="EMBL/GenBank/DDBJ databases">
        <title>Description and complete genome sequence of the first cultured representative of the subdivision 5 of the Verrucomicrobia phylum.</title>
        <authorList>
            <person name="Spring S."/>
            <person name="Bunk B."/>
            <person name="Sproer C."/>
            <person name="Klenk H.-P."/>
        </authorList>
    </citation>
    <scope>NUCLEOTIDE SEQUENCE [LARGE SCALE GENOMIC DNA]</scope>
    <source>
        <strain evidence="5">L21-Fru-AB</strain>
    </source>
</reference>
<dbReference type="PANTHER" id="PTHR33734:SF22">
    <property type="entry name" value="MEMBRANE-BOUND LYTIC MUREIN TRANSGLYCOSYLASE D"/>
    <property type="match status" value="1"/>
</dbReference>
<evidence type="ECO:0000259" key="3">
    <source>
        <dbReference type="PROSITE" id="PS51782"/>
    </source>
</evidence>
<dbReference type="SUPFAM" id="SSF54106">
    <property type="entry name" value="LysM domain"/>
    <property type="match status" value="3"/>
</dbReference>
<feature type="compositionally biased region" description="Low complexity" evidence="1">
    <location>
        <begin position="247"/>
        <end position="262"/>
    </location>
</feature>
<keyword evidence="2" id="KW-0472">Membrane</keyword>
<dbReference type="GO" id="GO:0008932">
    <property type="term" value="F:lytic endotransglycosylase activity"/>
    <property type="evidence" value="ECO:0007669"/>
    <property type="project" value="TreeGrafter"/>
</dbReference>
<gene>
    <name evidence="4" type="ORF">L21SP4_01758</name>
</gene>
<organism evidence="4 5">
    <name type="scientific">Kiritimatiella glycovorans</name>
    <dbReference type="NCBI Taxonomy" id="1307763"/>
    <lineage>
        <taxon>Bacteria</taxon>
        <taxon>Pseudomonadati</taxon>
        <taxon>Kiritimatiellota</taxon>
        <taxon>Kiritimatiellia</taxon>
        <taxon>Kiritimatiellales</taxon>
        <taxon>Kiritimatiellaceae</taxon>
        <taxon>Kiritimatiella</taxon>
    </lineage>
</organism>
<evidence type="ECO:0000256" key="2">
    <source>
        <dbReference type="SAM" id="Phobius"/>
    </source>
</evidence>
<keyword evidence="2" id="KW-1133">Transmembrane helix</keyword>
<name>A0A0G3EEV3_9BACT</name>
<feature type="domain" description="LysM" evidence="3">
    <location>
        <begin position="104"/>
        <end position="148"/>
    </location>
</feature>
<dbReference type="KEGG" id="vbl:L21SP4_01758"/>
<dbReference type="PANTHER" id="PTHR33734">
    <property type="entry name" value="LYSM DOMAIN-CONTAINING GPI-ANCHORED PROTEIN 2"/>
    <property type="match status" value="1"/>
</dbReference>
<feature type="transmembrane region" description="Helical" evidence="2">
    <location>
        <begin position="21"/>
        <end position="43"/>
    </location>
</feature>
<dbReference type="Pfam" id="PF01476">
    <property type="entry name" value="LysM"/>
    <property type="match status" value="3"/>
</dbReference>
<keyword evidence="2" id="KW-0812">Transmembrane</keyword>
<protein>
    <submittedName>
        <fullName evidence="4">Muramidase-2</fullName>
        <ecNumber evidence="4">3.2.1.17</ecNumber>
    </submittedName>
</protein>
<keyword evidence="4" id="KW-0378">Hydrolase</keyword>
<feature type="domain" description="LysM" evidence="3">
    <location>
        <begin position="178"/>
        <end position="221"/>
    </location>
</feature>
<evidence type="ECO:0000313" key="4">
    <source>
        <dbReference type="EMBL" id="AKJ64996.1"/>
    </source>
</evidence>
<sequence length="328" mass="35256">MNTNRAKRSGHRASHRTGGHVLMKALFWVMAAHLLVAAGIFLVQGCSTTPEWMENVSVPRHVDPPPPTDLPPEVSEPEPVAPAEPIFESDMAPEPAPMPEPEYKHYTIRKGDTLSAIAYRHDISVSTLVELNEIQNPDRLVVGQDLLLPPYAAEPAARPSAPSPGAVRESGAEAGDGEIYVVKSGDTLSQIAQRFNVALDRLRDVNGLRGDRIIVGQELVVPGGTTTSAAEPPERERPEDGEKESTPAMTPEPAAPAAPEGEAPAEEEEAESPAAAPTVMEHVVYPGETLEEIARQYATTVDKLRDLNELRGPVQLQQGQTILVPVGD</sequence>